<dbReference type="Proteomes" id="UP000318052">
    <property type="component" value="Unassembled WGS sequence"/>
</dbReference>
<evidence type="ECO:0000313" key="9">
    <source>
        <dbReference type="Proteomes" id="UP000318052"/>
    </source>
</evidence>
<dbReference type="InterPro" id="IPR002213">
    <property type="entry name" value="UDP_glucos_trans"/>
</dbReference>
<keyword evidence="2" id="KW-0328">Glycosyltransferase</keyword>
<keyword evidence="4" id="KW-0045">Antibiotic biosynthesis</keyword>
<feature type="domain" description="Erythromycin biosynthesis protein CIII-like C-terminal" evidence="6">
    <location>
        <begin position="276"/>
        <end position="418"/>
    </location>
</feature>
<evidence type="ECO:0000259" key="7">
    <source>
        <dbReference type="Pfam" id="PF21036"/>
    </source>
</evidence>
<name>A0ABY3H1H0_9ACTN</name>
<evidence type="ECO:0000256" key="4">
    <source>
        <dbReference type="ARBA" id="ARBA00023194"/>
    </source>
</evidence>
<comment type="caution">
    <text evidence="8">The sequence shown here is derived from an EMBL/GenBank/DDBJ whole genome shotgun (WGS) entry which is preliminary data.</text>
</comment>
<dbReference type="InterPro" id="IPR048284">
    <property type="entry name" value="EryCIII-like_N"/>
</dbReference>
<feature type="domain" description="Erythromycin biosynthesis protein CIII-like N-terminal" evidence="7">
    <location>
        <begin position="23"/>
        <end position="262"/>
    </location>
</feature>
<gene>
    <name evidence="8" type="ORF">FRZ02_02695</name>
</gene>
<evidence type="ECO:0000256" key="2">
    <source>
        <dbReference type="ARBA" id="ARBA00022676"/>
    </source>
</evidence>
<evidence type="ECO:0000256" key="1">
    <source>
        <dbReference type="ARBA" id="ARBA00006962"/>
    </source>
</evidence>
<keyword evidence="3" id="KW-0808">Transferase</keyword>
<dbReference type="RefSeq" id="WP_008404553.1">
    <property type="nucleotide sequence ID" value="NZ_JBNQWS010000001.1"/>
</dbReference>
<evidence type="ECO:0000259" key="6">
    <source>
        <dbReference type="Pfam" id="PF06722"/>
    </source>
</evidence>
<protein>
    <submittedName>
        <fullName evidence="8">Activator-dependent family glycosyltransferase</fullName>
    </submittedName>
</protein>
<dbReference type="InterPro" id="IPR050426">
    <property type="entry name" value="Glycosyltransferase_28"/>
</dbReference>
<dbReference type="PANTHER" id="PTHR48050">
    <property type="entry name" value="STEROL 3-BETA-GLUCOSYLTRANSFERASE"/>
    <property type="match status" value="1"/>
</dbReference>
<feature type="region of interest" description="Disordered" evidence="5">
    <location>
        <begin position="425"/>
        <end position="448"/>
    </location>
</feature>
<dbReference type="CDD" id="cd03784">
    <property type="entry name" value="GT1_Gtf-like"/>
    <property type="match status" value="1"/>
</dbReference>
<dbReference type="Pfam" id="PF21036">
    <property type="entry name" value="EryCIII-like_N"/>
    <property type="match status" value="1"/>
</dbReference>
<dbReference type="Pfam" id="PF06722">
    <property type="entry name" value="EryCIII-like_C"/>
    <property type="match status" value="1"/>
</dbReference>
<feature type="compositionally biased region" description="Polar residues" evidence="5">
    <location>
        <begin position="432"/>
        <end position="448"/>
    </location>
</feature>
<proteinExistence type="inferred from homology"/>
<sequence>MKVLFVSFPHHTHYFSMVPLASALRTAGHEVRVASHPDVTDQITAAGLTAVPVGTGPWYLDDPWAPDLFGQLLEEGSGLVQGFDFTGEDRSQWTHESLLALESLAVPALYASVSNDAMLDGLVDYARHWGPDLVVWEQHTFAGSVVARAVGAAHARLLHGMDITVRARQEFLRLNAELPPGTAQDPTAEWLGRVLERYAPGLGFAEEMVTGQWTVDITPPSSRYDLGLPTTGVRYVPHNGASVVPDWLRAPADKRRVCLTLGVSGELDTAFSFGQALDALAGVDAEIVATLGGSSRDELGAVPDNVRLVDFVPLNDLLPTCAAVVHHGGIGTRSTAELHGVPQILLPYGWDTVAKARRVEELGYGLCLPAHELTADGLRAAVLRLLEEPSFAGAAAKVRAEILAEPTPNDLVPVLERMTAAARAHRTDARAPQTTEAAPSTATTVPLA</sequence>
<evidence type="ECO:0000313" key="8">
    <source>
        <dbReference type="EMBL" id="TWV25664.1"/>
    </source>
</evidence>
<dbReference type="PANTHER" id="PTHR48050:SF13">
    <property type="entry name" value="STEROL 3-BETA-GLUCOSYLTRANSFERASE UGT80A2"/>
    <property type="match status" value="1"/>
</dbReference>
<dbReference type="EMBL" id="VOGX01000018">
    <property type="protein sequence ID" value="TWV25664.1"/>
    <property type="molecule type" value="Genomic_DNA"/>
</dbReference>
<evidence type="ECO:0000256" key="3">
    <source>
        <dbReference type="ARBA" id="ARBA00022679"/>
    </source>
</evidence>
<dbReference type="Gene3D" id="3.40.50.2000">
    <property type="entry name" value="Glycogen Phosphorylase B"/>
    <property type="match status" value="2"/>
</dbReference>
<reference evidence="9" key="1">
    <citation type="journal article" date="2019" name="Microbiol. Resour. Announc.">
        <title>Draft Genomic Sequences of Streptomyces misionensis and Streptomyces albidoflavus, bacteria applied for phytopathogen biocontrol.</title>
        <authorList>
            <person name="Pylro V."/>
            <person name="Dias A."/>
            <person name="Andreote F."/>
            <person name="Varani A."/>
            <person name="Andreote C."/>
            <person name="Bernardo E."/>
            <person name="Martins T."/>
        </authorList>
    </citation>
    <scope>NUCLEOTIDE SEQUENCE [LARGE SCALE GENOMIC DNA]</scope>
    <source>
        <strain evidence="9">77</strain>
    </source>
</reference>
<organism evidence="8 9">
    <name type="scientific">Streptomyces albidoflavus</name>
    <dbReference type="NCBI Taxonomy" id="1886"/>
    <lineage>
        <taxon>Bacteria</taxon>
        <taxon>Bacillati</taxon>
        <taxon>Actinomycetota</taxon>
        <taxon>Actinomycetes</taxon>
        <taxon>Kitasatosporales</taxon>
        <taxon>Streptomycetaceae</taxon>
        <taxon>Streptomyces</taxon>
        <taxon>Streptomyces albidoflavus group</taxon>
    </lineage>
</organism>
<dbReference type="InterPro" id="IPR030953">
    <property type="entry name" value="Glycosyl_450act"/>
</dbReference>
<evidence type="ECO:0000256" key="5">
    <source>
        <dbReference type="SAM" id="MobiDB-lite"/>
    </source>
</evidence>
<dbReference type="NCBIfam" id="TIGR04516">
    <property type="entry name" value="glycosyl_450act"/>
    <property type="match status" value="1"/>
</dbReference>
<keyword evidence="9" id="KW-1185">Reference proteome</keyword>
<dbReference type="SUPFAM" id="SSF53756">
    <property type="entry name" value="UDP-Glycosyltransferase/glycogen phosphorylase"/>
    <property type="match status" value="1"/>
</dbReference>
<accession>A0ABY3H1H0</accession>
<dbReference type="InterPro" id="IPR010610">
    <property type="entry name" value="EryCIII-like_C"/>
</dbReference>
<comment type="similarity">
    <text evidence="1">Belongs to the glycosyltransferase 28 family.</text>
</comment>